<dbReference type="Proteomes" id="UP000789375">
    <property type="component" value="Unassembled WGS sequence"/>
</dbReference>
<keyword evidence="2 9" id="KW-0479">Metal-binding</keyword>
<reference evidence="12" key="1">
    <citation type="submission" date="2021-06" db="EMBL/GenBank/DDBJ databases">
        <authorList>
            <person name="Kallberg Y."/>
            <person name="Tangrot J."/>
            <person name="Rosling A."/>
        </authorList>
    </citation>
    <scope>NUCLEOTIDE SEQUENCE</scope>
    <source>
        <strain evidence="12">87-6 pot B 2015</strain>
    </source>
</reference>
<dbReference type="GO" id="GO:0003729">
    <property type="term" value="F:mRNA binding"/>
    <property type="evidence" value="ECO:0007669"/>
    <property type="project" value="UniProtKB-UniRule"/>
</dbReference>
<keyword evidence="6 9" id="KW-0539">Nucleus</keyword>
<dbReference type="InterPro" id="IPR013085">
    <property type="entry name" value="U1-CZ_Znf_C2H2"/>
</dbReference>
<keyword evidence="7 9" id="KW-0687">Ribonucleoprotein</keyword>
<dbReference type="InterPro" id="IPR036236">
    <property type="entry name" value="Znf_C2H2_sf"/>
</dbReference>
<keyword evidence="3 9" id="KW-0863">Zinc-finger</keyword>
<comment type="function">
    <text evidence="9">Component of the spliceosomal U1 snRNP, which is essential for recognition of the pre-mRNA 5' splice-site and the subsequent assembly of the spliceosome. U1-C is directly involved in initial 5' splice-site recognition for both constitutive and regulated alternative splicing. The interaction with the 5' splice-site seems to precede base-pairing between the pre-mRNA and the U1 snRNA. Stimulates commitment or early (E) complex formation by stabilizing the base pairing of the 5' end of the U1 snRNA and the 5' splice-site region.</text>
</comment>
<organism evidence="12 13">
    <name type="scientific">Funneliformis mosseae</name>
    <name type="common">Endomycorrhizal fungus</name>
    <name type="synonym">Glomus mosseae</name>
    <dbReference type="NCBI Taxonomy" id="27381"/>
    <lineage>
        <taxon>Eukaryota</taxon>
        <taxon>Fungi</taxon>
        <taxon>Fungi incertae sedis</taxon>
        <taxon>Mucoromycota</taxon>
        <taxon>Glomeromycotina</taxon>
        <taxon>Glomeromycetes</taxon>
        <taxon>Glomerales</taxon>
        <taxon>Glomeraceae</taxon>
        <taxon>Funneliformis</taxon>
    </lineage>
</organism>
<dbReference type="SMART" id="SM00451">
    <property type="entry name" value="ZnF_U1"/>
    <property type="match status" value="1"/>
</dbReference>
<evidence type="ECO:0000313" key="12">
    <source>
        <dbReference type="EMBL" id="CAG8447761.1"/>
    </source>
</evidence>
<dbReference type="SUPFAM" id="SSF57667">
    <property type="entry name" value="beta-beta-alpha zinc fingers"/>
    <property type="match status" value="1"/>
</dbReference>
<dbReference type="EMBL" id="CAJVPP010000148">
    <property type="protein sequence ID" value="CAG8447761.1"/>
    <property type="molecule type" value="Genomic_DNA"/>
</dbReference>
<dbReference type="GO" id="GO:0000387">
    <property type="term" value="P:spliceosomal snRNP assembly"/>
    <property type="evidence" value="ECO:0007669"/>
    <property type="project" value="UniProtKB-UniRule"/>
</dbReference>
<dbReference type="PANTHER" id="PTHR31148">
    <property type="entry name" value="U1 SMALL NUCLEAR RIBONUCLEOPROTEIN C"/>
    <property type="match status" value="1"/>
</dbReference>
<keyword evidence="13" id="KW-1185">Reference proteome</keyword>
<protein>
    <recommendedName>
        <fullName evidence="9">U1 small nuclear ribonucleoprotein C</fullName>
        <shortName evidence="9">U1 snRNP C</shortName>
        <shortName evidence="9">U1-C</shortName>
        <shortName evidence="9">U1C</shortName>
    </recommendedName>
</protein>
<dbReference type="InterPro" id="IPR017340">
    <property type="entry name" value="U1_snRNP-C"/>
</dbReference>
<comment type="subunit">
    <text evidence="9">U1 snRNP is composed of the 7 core Sm proteins B/B', D1, D2, D3, E, F and G that assemble in a heptameric protein ring on the Sm site of the small nuclear RNA to form the core snRNP, and at least 3 U1 snRNP-specific proteins U1-70K, U1-A and U1-C. U1-C interacts with U1 snRNA and the 5' splice-site region of the pre-mRNA.</text>
</comment>
<proteinExistence type="inferred from homology"/>
<evidence type="ECO:0000256" key="10">
    <source>
        <dbReference type="SAM" id="MobiDB-lite"/>
    </source>
</evidence>
<dbReference type="HAMAP" id="MF_03153">
    <property type="entry name" value="U1_C"/>
    <property type="match status" value="1"/>
</dbReference>
<keyword evidence="4 9" id="KW-0862">Zinc</keyword>
<dbReference type="FunFam" id="3.30.160.60:FF:000059">
    <property type="entry name" value="U1 small nuclear ribonucleoprotein C"/>
    <property type="match status" value="1"/>
</dbReference>
<sequence length="240" mass="24752">MPKYYCDYCDVYLTHDSSSVRKAHNNGKNHIMNVRNYYAELGQDKAQAIIDEITKAYERAGQSGFPPQYGYIPGLPPPTAPVPGAAPPQYGGAPIPPMMLGRPPAGAGAPGTVPAPGLSIPPPGIGSAPPGMVAPGVVGPPQSIPMIKTEPGYLPMKIVSPGIRPSIVSPTNATSLGPGPQGNIPPGGVPGSVPPPGSVNYQQYPIGHPSQHYPPPGGGPNVSSPLSLQPSRGVKRQMEE</sequence>
<dbReference type="GO" id="GO:0005685">
    <property type="term" value="C:U1 snRNP"/>
    <property type="evidence" value="ECO:0007669"/>
    <property type="project" value="UniProtKB-UniRule"/>
</dbReference>
<evidence type="ECO:0000256" key="8">
    <source>
        <dbReference type="ARBA" id="ARBA00046357"/>
    </source>
</evidence>
<dbReference type="GO" id="GO:0030619">
    <property type="term" value="F:U1 snRNA binding"/>
    <property type="evidence" value="ECO:0007669"/>
    <property type="project" value="UniProtKB-UniRule"/>
</dbReference>
<feature type="domain" description="Matrin-type" evidence="11">
    <location>
        <begin position="4"/>
        <end position="36"/>
    </location>
</feature>
<dbReference type="GO" id="GO:0000243">
    <property type="term" value="C:commitment complex"/>
    <property type="evidence" value="ECO:0007669"/>
    <property type="project" value="UniProtKB-UniRule"/>
</dbReference>
<evidence type="ECO:0000259" key="11">
    <source>
        <dbReference type="PROSITE" id="PS50171"/>
    </source>
</evidence>
<evidence type="ECO:0000256" key="6">
    <source>
        <dbReference type="ARBA" id="ARBA00023242"/>
    </source>
</evidence>
<dbReference type="GO" id="GO:0071004">
    <property type="term" value="C:U2-type prespliceosome"/>
    <property type="evidence" value="ECO:0007669"/>
    <property type="project" value="UniProtKB-UniRule"/>
</dbReference>
<evidence type="ECO:0000256" key="5">
    <source>
        <dbReference type="ARBA" id="ARBA00022884"/>
    </source>
</evidence>
<feature type="compositionally biased region" description="Polar residues" evidence="10">
    <location>
        <begin position="221"/>
        <end position="230"/>
    </location>
</feature>
<dbReference type="AlphaFoldDB" id="A0A9N8VBY9"/>
<feature type="compositionally biased region" description="Low complexity" evidence="10">
    <location>
        <begin position="177"/>
        <end position="186"/>
    </location>
</feature>
<evidence type="ECO:0000256" key="4">
    <source>
        <dbReference type="ARBA" id="ARBA00022833"/>
    </source>
</evidence>
<dbReference type="GO" id="GO:0008270">
    <property type="term" value="F:zinc ion binding"/>
    <property type="evidence" value="ECO:0007669"/>
    <property type="project" value="UniProtKB-UniRule"/>
</dbReference>
<accession>A0A9N8VBY9</accession>
<evidence type="ECO:0000256" key="3">
    <source>
        <dbReference type="ARBA" id="ARBA00022771"/>
    </source>
</evidence>
<dbReference type="GO" id="GO:0000395">
    <property type="term" value="P:mRNA 5'-splice site recognition"/>
    <property type="evidence" value="ECO:0007669"/>
    <property type="project" value="UniProtKB-UniRule"/>
</dbReference>
<comment type="subcellular location">
    <subcellularLocation>
        <location evidence="1 9">Nucleus</location>
    </subcellularLocation>
</comment>
<dbReference type="InterPro" id="IPR000690">
    <property type="entry name" value="Matrin/U1-C_Znf_C2H2"/>
</dbReference>
<dbReference type="GO" id="GO:0030627">
    <property type="term" value="F:pre-mRNA 5'-splice site binding"/>
    <property type="evidence" value="ECO:0007669"/>
    <property type="project" value="InterPro"/>
</dbReference>
<dbReference type="InterPro" id="IPR003604">
    <property type="entry name" value="Matrin/U1-like-C_Znf_C2H2"/>
</dbReference>
<comment type="subunit">
    <text evidence="8">Component of the U1 snRNP. The U1 snRNP is composed of the U1 snRNA and the 7 core Sm proteins SNRPB, SNRPD1, SNRPD2, SNRPD3, SNRPE, SNRPF and SNRPG that assemble in a heptameric protein ring on the Sm site of the small nuclear RNA to form the core snRNP, and at least 3 U1 snRNP-specific proteins SNRNP70/U1-70K, SNRPA/U1-A and SNRPC/U1-C. SNRPC/U1-C interacts with U1 snRNA and the 5' splice-site region of the pre-mRNA. Interacts (via N-terminus) with TIA1 (via C-terminus); thereby promoting spliceosomal U1 snRNP recruitment to 5' splice sites.</text>
</comment>
<evidence type="ECO:0000256" key="1">
    <source>
        <dbReference type="ARBA" id="ARBA00004123"/>
    </source>
</evidence>
<gene>
    <name evidence="12" type="ORF">FMOSSE_LOCUS1297</name>
</gene>
<evidence type="ECO:0000256" key="2">
    <source>
        <dbReference type="ARBA" id="ARBA00022723"/>
    </source>
</evidence>
<dbReference type="Gene3D" id="3.30.160.60">
    <property type="entry name" value="Classic Zinc Finger"/>
    <property type="match status" value="1"/>
</dbReference>
<evidence type="ECO:0000256" key="7">
    <source>
        <dbReference type="ARBA" id="ARBA00023274"/>
    </source>
</evidence>
<feature type="region of interest" description="Disordered" evidence="10">
    <location>
        <begin position="165"/>
        <end position="240"/>
    </location>
</feature>
<comment type="caution">
    <text evidence="12">The sequence shown here is derived from an EMBL/GenBank/DDBJ whole genome shotgun (WGS) entry which is preliminary data.</text>
</comment>
<name>A0A9N8VBY9_FUNMO</name>
<evidence type="ECO:0000313" key="13">
    <source>
        <dbReference type="Proteomes" id="UP000789375"/>
    </source>
</evidence>
<evidence type="ECO:0000256" key="9">
    <source>
        <dbReference type="HAMAP-Rule" id="MF_03153"/>
    </source>
</evidence>
<keyword evidence="5 9" id="KW-0694">RNA-binding</keyword>
<dbReference type="Pfam" id="PF06220">
    <property type="entry name" value="zf-U1"/>
    <property type="match status" value="1"/>
</dbReference>
<dbReference type="PROSITE" id="PS50171">
    <property type="entry name" value="ZF_MATRIN"/>
    <property type="match status" value="1"/>
</dbReference>
<dbReference type="PANTHER" id="PTHR31148:SF1">
    <property type="entry name" value="U1 SMALL NUCLEAR RIBONUCLEOPROTEIN C"/>
    <property type="match status" value="1"/>
</dbReference>
<comment type="similarity">
    <text evidence="9">Belongs to the U1 small nuclear ribonucleoprotein C family.</text>
</comment>